<keyword evidence="4" id="KW-0966">Cell projection</keyword>
<feature type="region of interest" description="Disordered" evidence="3">
    <location>
        <begin position="1"/>
        <end position="40"/>
    </location>
</feature>
<gene>
    <name evidence="4" type="ORF">ABCQ75_07245</name>
</gene>
<reference evidence="4 5" key="1">
    <citation type="submission" date="2024-05" db="EMBL/GenBank/DDBJ databases">
        <title>Sinomonas sp. nov., isolated from a waste landfill.</title>
        <authorList>
            <person name="Zhao Y."/>
        </authorList>
    </citation>
    <scope>NUCLEOTIDE SEQUENCE [LARGE SCALE GENOMIC DNA]</scope>
    <source>
        <strain evidence="4 5">CCTCC AB2014300</strain>
    </source>
</reference>
<evidence type="ECO:0000313" key="4">
    <source>
        <dbReference type="EMBL" id="MEN2744333.1"/>
    </source>
</evidence>
<comment type="similarity">
    <text evidence="1">Belongs to the FlgD family.</text>
</comment>
<dbReference type="RefSeq" id="WP_345884284.1">
    <property type="nucleotide sequence ID" value="NZ_JBDFRB010000005.1"/>
</dbReference>
<keyword evidence="4" id="KW-0969">Cilium</keyword>
<accession>A0ABU9WYQ2</accession>
<dbReference type="InterPro" id="IPR005648">
    <property type="entry name" value="FlgD"/>
</dbReference>
<evidence type="ECO:0000256" key="2">
    <source>
        <dbReference type="ARBA" id="ARBA00022795"/>
    </source>
</evidence>
<keyword evidence="2" id="KW-1005">Bacterial flagellum biogenesis</keyword>
<dbReference type="Proteomes" id="UP001422074">
    <property type="component" value="Unassembled WGS sequence"/>
</dbReference>
<comment type="caution">
    <text evidence="4">The sequence shown here is derived from an EMBL/GenBank/DDBJ whole genome shotgun (WGS) entry which is preliminary data.</text>
</comment>
<evidence type="ECO:0000256" key="1">
    <source>
        <dbReference type="ARBA" id="ARBA00010577"/>
    </source>
</evidence>
<organism evidence="4 5">
    <name type="scientific">Sinomonas halotolerans</name>
    <dbReference type="NCBI Taxonomy" id="1644133"/>
    <lineage>
        <taxon>Bacteria</taxon>
        <taxon>Bacillati</taxon>
        <taxon>Actinomycetota</taxon>
        <taxon>Actinomycetes</taxon>
        <taxon>Micrococcales</taxon>
        <taxon>Micrococcaceae</taxon>
        <taxon>Sinomonas</taxon>
    </lineage>
</organism>
<proteinExistence type="inferred from homology"/>
<sequence length="151" mass="15104">MPITPLTQTLLAPAAPSATPLAPATGAAGIGQGPARSPKQEMDGELFMQLLVTQLKNQDPSSPMDTTQMIEQTASLAQMEKLTELAATAKSSAAAQALGSAAALIGRTVEFAGPDGVPGSGRADHVTVRDGVASVSVGGTEVPLASVTGVR</sequence>
<protein>
    <submittedName>
        <fullName evidence="4">Flagellar hook capping FlgD N-terminal domain-containing protein</fullName>
    </submittedName>
</protein>
<feature type="compositionally biased region" description="Low complexity" evidence="3">
    <location>
        <begin position="1"/>
        <end position="27"/>
    </location>
</feature>
<keyword evidence="4" id="KW-0282">Flagellum</keyword>
<evidence type="ECO:0000313" key="5">
    <source>
        <dbReference type="Proteomes" id="UP001422074"/>
    </source>
</evidence>
<keyword evidence="5" id="KW-1185">Reference proteome</keyword>
<name>A0ABU9WYQ2_9MICC</name>
<evidence type="ECO:0000256" key="3">
    <source>
        <dbReference type="SAM" id="MobiDB-lite"/>
    </source>
</evidence>
<dbReference type="EMBL" id="JBDFRB010000005">
    <property type="protein sequence ID" value="MEN2744333.1"/>
    <property type="molecule type" value="Genomic_DNA"/>
</dbReference>
<dbReference type="Pfam" id="PF03963">
    <property type="entry name" value="FlgD"/>
    <property type="match status" value="1"/>
</dbReference>